<dbReference type="GO" id="GO:0030170">
    <property type="term" value="F:pyridoxal phosphate binding"/>
    <property type="evidence" value="ECO:0007669"/>
    <property type="project" value="InterPro"/>
</dbReference>
<comment type="caution">
    <text evidence="7">The sequence shown here is derived from an EMBL/GenBank/DDBJ whole genome shotgun (WGS) entry which is preliminary data.</text>
</comment>
<dbReference type="RefSeq" id="WP_083560805.1">
    <property type="nucleotide sequence ID" value="NZ_AQQV01000001.1"/>
</dbReference>
<dbReference type="PANTHER" id="PTHR46577">
    <property type="entry name" value="HTH-TYPE TRANSCRIPTIONAL REGULATORY PROTEIN GABR"/>
    <property type="match status" value="1"/>
</dbReference>
<evidence type="ECO:0000256" key="3">
    <source>
        <dbReference type="ARBA" id="ARBA00023015"/>
    </source>
</evidence>
<dbReference type="AlphaFoldDB" id="A0A1Y1SIS3"/>
<dbReference type="Pfam" id="PF00392">
    <property type="entry name" value="GntR"/>
    <property type="match status" value="1"/>
</dbReference>
<evidence type="ECO:0000313" key="7">
    <source>
        <dbReference type="EMBL" id="ORE89575.1"/>
    </source>
</evidence>
<dbReference type="InterPro" id="IPR051446">
    <property type="entry name" value="HTH_trans_reg/aminotransferase"/>
</dbReference>
<dbReference type="InterPro" id="IPR015424">
    <property type="entry name" value="PyrdxlP-dep_Trfase"/>
</dbReference>
<accession>A0A1Y1SIS3</accession>
<dbReference type="PANTHER" id="PTHR46577:SF2">
    <property type="entry name" value="TRANSCRIPTIONAL REGULATORY PROTEIN"/>
    <property type="match status" value="1"/>
</dbReference>
<reference evidence="7 8" key="1">
    <citation type="submission" date="2013-04" db="EMBL/GenBank/DDBJ databases">
        <title>Oceanococcus atlanticus 22II-S10r2 Genome Sequencing.</title>
        <authorList>
            <person name="Lai Q."/>
            <person name="Li G."/>
            <person name="Shao Z."/>
        </authorList>
    </citation>
    <scope>NUCLEOTIDE SEQUENCE [LARGE SCALE GENOMIC DNA]</scope>
    <source>
        <strain evidence="7 8">22II-S10r2</strain>
    </source>
</reference>
<dbReference type="Gene3D" id="3.40.640.10">
    <property type="entry name" value="Type I PLP-dependent aspartate aminotransferase-like (Major domain)"/>
    <property type="match status" value="1"/>
</dbReference>
<evidence type="ECO:0000256" key="4">
    <source>
        <dbReference type="ARBA" id="ARBA00023125"/>
    </source>
</evidence>
<feature type="domain" description="HTH gntR-type" evidence="6">
    <location>
        <begin position="2"/>
        <end position="70"/>
    </location>
</feature>
<dbReference type="SUPFAM" id="SSF46785">
    <property type="entry name" value="Winged helix' DNA-binding domain"/>
    <property type="match status" value="1"/>
</dbReference>
<dbReference type="InterPro" id="IPR015422">
    <property type="entry name" value="PyrdxlP-dep_Trfase_small"/>
</dbReference>
<dbReference type="Gene3D" id="1.10.10.10">
    <property type="entry name" value="Winged helix-like DNA-binding domain superfamily/Winged helix DNA-binding domain"/>
    <property type="match status" value="1"/>
</dbReference>
<keyword evidence="3" id="KW-0805">Transcription regulation</keyword>
<name>A0A1Y1SIS3_9GAMM</name>
<dbReference type="GO" id="GO:0003677">
    <property type="term" value="F:DNA binding"/>
    <property type="evidence" value="ECO:0007669"/>
    <property type="project" value="UniProtKB-KW"/>
</dbReference>
<dbReference type="SUPFAM" id="SSF53383">
    <property type="entry name" value="PLP-dependent transferases"/>
    <property type="match status" value="1"/>
</dbReference>
<dbReference type="Proteomes" id="UP000192342">
    <property type="component" value="Unassembled WGS sequence"/>
</dbReference>
<dbReference type="Gene3D" id="3.90.1150.10">
    <property type="entry name" value="Aspartate Aminotransferase, domain 1"/>
    <property type="match status" value="1"/>
</dbReference>
<dbReference type="InterPro" id="IPR036388">
    <property type="entry name" value="WH-like_DNA-bd_sf"/>
</dbReference>
<dbReference type="PROSITE" id="PS50949">
    <property type="entry name" value="HTH_GNTR"/>
    <property type="match status" value="1"/>
</dbReference>
<keyword evidence="2" id="KW-0663">Pyridoxal phosphate</keyword>
<dbReference type="SMART" id="SM00345">
    <property type="entry name" value="HTH_GNTR"/>
    <property type="match status" value="1"/>
</dbReference>
<evidence type="ECO:0000256" key="1">
    <source>
        <dbReference type="ARBA" id="ARBA00005384"/>
    </source>
</evidence>
<protein>
    <submittedName>
        <fullName evidence="7">Transcriptional regulator</fullName>
    </submittedName>
</protein>
<evidence type="ECO:0000313" key="8">
    <source>
        <dbReference type="Proteomes" id="UP000192342"/>
    </source>
</evidence>
<dbReference type="InterPro" id="IPR000524">
    <property type="entry name" value="Tscrpt_reg_HTH_GntR"/>
</dbReference>
<dbReference type="CDD" id="cd07377">
    <property type="entry name" value="WHTH_GntR"/>
    <property type="match status" value="1"/>
</dbReference>
<organism evidence="7 8">
    <name type="scientific">Oceanococcus atlanticus</name>
    <dbReference type="NCBI Taxonomy" id="1317117"/>
    <lineage>
        <taxon>Bacteria</taxon>
        <taxon>Pseudomonadati</taxon>
        <taxon>Pseudomonadota</taxon>
        <taxon>Gammaproteobacteria</taxon>
        <taxon>Chromatiales</taxon>
        <taxon>Oceanococcaceae</taxon>
        <taxon>Oceanococcus</taxon>
    </lineage>
</organism>
<dbReference type="InterPro" id="IPR036390">
    <property type="entry name" value="WH_DNA-bd_sf"/>
</dbReference>
<dbReference type="Pfam" id="PF00155">
    <property type="entry name" value="Aminotran_1_2"/>
    <property type="match status" value="1"/>
</dbReference>
<dbReference type="CDD" id="cd00609">
    <property type="entry name" value="AAT_like"/>
    <property type="match status" value="1"/>
</dbReference>
<dbReference type="InterPro" id="IPR015421">
    <property type="entry name" value="PyrdxlP-dep_Trfase_major"/>
</dbReference>
<gene>
    <name evidence="7" type="ORF">ATO7_06830</name>
</gene>
<keyword evidence="5" id="KW-0804">Transcription</keyword>
<dbReference type="GO" id="GO:0003700">
    <property type="term" value="F:DNA-binding transcription factor activity"/>
    <property type="evidence" value="ECO:0007669"/>
    <property type="project" value="InterPro"/>
</dbReference>
<evidence type="ECO:0000256" key="5">
    <source>
        <dbReference type="ARBA" id="ARBA00023163"/>
    </source>
</evidence>
<dbReference type="EMBL" id="AQQV01000001">
    <property type="protein sequence ID" value="ORE89575.1"/>
    <property type="molecule type" value="Genomic_DNA"/>
</dbReference>
<comment type="similarity">
    <text evidence="1">In the C-terminal section; belongs to the class-I pyridoxal-phosphate-dependent aminotransferase family.</text>
</comment>
<keyword evidence="8" id="KW-1185">Reference proteome</keyword>
<proteinExistence type="inferred from homology"/>
<dbReference type="OrthoDB" id="9804020at2"/>
<evidence type="ECO:0000259" key="6">
    <source>
        <dbReference type="PROSITE" id="PS50949"/>
    </source>
</evidence>
<dbReference type="InterPro" id="IPR004839">
    <property type="entry name" value="Aminotransferase_I/II_large"/>
</dbReference>
<dbReference type="STRING" id="1317117.ATO7_06830"/>
<sequence>MDAAYQRIADDIARLINSGHIAAGSQLPSVRELAAQRGVSATTAVSALRVLEQRQLAEARPRLGYFARRAPAPMAEPQFRPPQSHSRAVRISDVITQMFPGEAPSPPRAAPLGAALPDPELLPIQALQKATARLARTRPQLLSGYGPLDGSLRLRRWLVAHYLRCETVLDPSELLITNGGMEALELALGAVCQSGDSVAVESPCYFGFLQVLETLKLKACEVRTHPRSGLSVEALAEVLQAPGGERIKACLLCPTVSNPLGATLPDADKQALVALCQRYGVALVEDDLYGDLHYAAQRPRPLRHFDARAEVIVCGSFSKTLAPGARVGYIAAGHHVERVRALKFATSVSTAPLLQAALAEVLEGAVYVRHMRRLRQACQDQVEQVMGCITEHFPPETRVVQPSGGFLLWLQLPAGSNSLEIYRAAISEGLEFAPGALFSASGQGFADSLRLNCGHRITPAMQAAVARLGALCRQHLAQSQSASHSP</sequence>
<evidence type="ECO:0000256" key="2">
    <source>
        <dbReference type="ARBA" id="ARBA00022898"/>
    </source>
</evidence>
<keyword evidence="4" id="KW-0238">DNA-binding</keyword>